<dbReference type="EMBL" id="CACVAP010000020">
    <property type="protein sequence ID" value="CAA6799450.1"/>
    <property type="molecule type" value="Genomic_DNA"/>
</dbReference>
<keyword evidence="3 6" id="KW-0949">S-adenosyl-L-methionine</keyword>
<dbReference type="GO" id="GO:0009307">
    <property type="term" value="P:DNA restriction-modification system"/>
    <property type="evidence" value="ECO:0007669"/>
    <property type="project" value="UniProtKB-KW"/>
</dbReference>
<evidence type="ECO:0000313" key="9">
    <source>
        <dbReference type="EMBL" id="CAA6799450.1"/>
    </source>
</evidence>
<reference evidence="9" key="1">
    <citation type="submission" date="2020-01" db="EMBL/GenBank/DDBJ databases">
        <authorList>
            <person name="Meier V. D."/>
            <person name="Meier V D."/>
        </authorList>
    </citation>
    <scope>NUCLEOTIDE SEQUENCE</scope>
    <source>
        <strain evidence="9">HLG_WM_MAG_06</strain>
    </source>
</reference>
<dbReference type="AlphaFoldDB" id="A0A6S6S916"/>
<dbReference type="PANTHER" id="PTHR46098">
    <property type="entry name" value="TRNA (CYTOSINE(38)-C(5))-METHYLTRANSFERASE"/>
    <property type="match status" value="1"/>
</dbReference>
<dbReference type="EC" id="2.1.1.37" evidence="8"/>
<dbReference type="InterPro" id="IPR001525">
    <property type="entry name" value="C5_MeTfrase"/>
</dbReference>
<dbReference type="PANTHER" id="PTHR46098:SF1">
    <property type="entry name" value="TRNA (CYTOSINE(38)-C(5))-METHYLTRANSFERASE"/>
    <property type="match status" value="1"/>
</dbReference>
<comment type="similarity">
    <text evidence="6 7">Belongs to the class I-like SAM-binding methyltransferase superfamily. C5-methyltransferase family.</text>
</comment>
<comment type="catalytic activity">
    <reaction evidence="5 8">
        <text>a 2'-deoxycytidine in DNA + S-adenosyl-L-methionine = a 5-methyl-2'-deoxycytidine in DNA + S-adenosyl-L-homocysteine + H(+)</text>
        <dbReference type="Rhea" id="RHEA:13681"/>
        <dbReference type="Rhea" id="RHEA-COMP:11369"/>
        <dbReference type="Rhea" id="RHEA-COMP:11370"/>
        <dbReference type="ChEBI" id="CHEBI:15378"/>
        <dbReference type="ChEBI" id="CHEBI:57856"/>
        <dbReference type="ChEBI" id="CHEBI:59789"/>
        <dbReference type="ChEBI" id="CHEBI:85452"/>
        <dbReference type="ChEBI" id="CHEBI:85454"/>
        <dbReference type="EC" id="2.1.1.37"/>
    </reaction>
</comment>
<dbReference type="PROSITE" id="PS00094">
    <property type="entry name" value="C5_MTASE_1"/>
    <property type="match status" value="1"/>
</dbReference>
<evidence type="ECO:0000256" key="3">
    <source>
        <dbReference type="ARBA" id="ARBA00022691"/>
    </source>
</evidence>
<dbReference type="InterPro" id="IPR018117">
    <property type="entry name" value="C5_DNA_meth_AS"/>
</dbReference>
<evidence type="ECO:0000256" key="5">
    <source>
        <dbReference type="ARBA" id="ARBA00047422"/>
    </source>
</evidence>
<dbReference type="GO" id="GO:0032259">
    <property type="term" value="P:methylation"/>
    <property type="evidence" value="ECO:0007669"/>
    <property type="project" value="UniProtKB-KW"/>
</dbReference>
<gene>
    <name evidence="9" type="ORF">HELGO_WM11624</name>
</gene>
<proteinExistence type="inferred from homology"/>
<evidence type="ECO:0000256" key="8">
    <source>
        <dbReference type="RuleBase" id="RU000417"/>
    </source>
</evidence>
<dbReference type="PROSITE" id="PS51679">
    <property type="entry name" value="SAM_MT_C5"/>
    <property type="match status" value="1"/>
</dbReference>
<evidence type="ECO:0000256" key="6">
    <source>
        <dbReference type="PROSITE-ProRule" id="PRU01016"/>
    </source>
</evidence>
<dbReference type="InterPro" id="IPR029063">
    <property type="entry name" value="SAM-dependent_MTases_sf"/>
</dbReference>
<evidence type="ECO:0000256" key="1">
    <source>
        <dbReference type="ARBA" id="ARBA00022603"/>
    </source>
</evidence>
<accession>A0A6S6S916</accession>
<dbReference type="InterPro" id="IPR050750">
    <property type="entry name" value="C5-MTase"/>
</dbReference>
<dbReference type="Pfam" id="PF00145">
    <property type="entry name" value="DNA_methylase"/>
    <property type="match status" value="1"/>
</dbReference>
<dbReference type="SUPFAM" id="SSF53335">
    <property type="entry name" value="S-adenosyl-L-methionine-dependent methyltransferases"/>
    <property type="match status" value="1"/>
</dbReference>
<feature type="active site" evidence="6">
    <location>
        <position position="111"/>
    </location>
</feature>
<dbReference type="GO" id="GO:0003886">
    <property type="term" value="F:DNA (cytosine-5-)-methyltransferase activity"/>
    <property type="evidence" value="ECO:0007669"/>
    <property type="project" value="UniProtKB-EC"/>
</dbReference>
<keyword evidence="1 6" id="KW-0489">Methyltransferase</keyword>
<dbReference type="Gene3D" id="3.90.120.10">
    <property type="entry name" value="DNA Methylase, subunit A, domain 2"/>
    <property type="match status" value="1"/>
</dbReference>
<evidence type="ECO:0000256" key="2">
    <source>
        <dbReference type="ARBA" id="ARBA00022679"/>
    </source>
</evidence>
<dbReference type="NCBIfam" id="TIGR00675">
    <property type="entry name" value="dcm"/>
    <property type="match status" value="1"/>
</dbReference>
<protein>
    <recommendedName>
        <fullName evidence="8">Cytosine-specific methyltransferase</fullName>
        <ecNumber evidence="8">2.1.1.37</ecNumber>
    </recommendedName>
</protein>
<organism evidence="9">
    <name type="scientific">uncultured Sulfurovum sp</name>
    <dbReference type="NCBI Taxonomy" id="269237"/>
    <lineage>
        <taxon>Bacteria</taxon>
        <taxon>Pseudomonadati</taxon>
        <taxon>Campylobacterota</taxon>
        <taxon>Epsilonproteobacteria</taxon>
        <taxon>Campylobacterales</taxon>
        <taxon>Sulfurovaceae</taxon>
        <taxon>Sulfurovum</taxon>
        <taxon>environmental samples</taxon>
    </lineage>
</organism>
<sequence>MITPNLFHIKNTLQREPLTTAMNNPNQITIRTIELFAGVGGFRIGLERVSSKENKFEISWSNQWEPSTKTQHASDIYCERFGFEKHSNEDIAEVNVDEIPEHDLLVGGFPCQDYSVASTLKNSHGIVGKKGVLWWSIYKILFQKKEKAPKYLLLENVDRLLKSPASQRGRDFAIILSSLNSLGYAVEWRVINASEYGMPQRRRRVFILAYKKGTKLYNKLENFSTTELLNKELLLSKTFPVKPIDNKTLIIEKLDSDLVEITENFNTKTPKKNAFWESGYMVDGKYYTSRIEIDYNGEKSVLGDFLIDEKYVPKEFYIDDEELKKWQYQKGAKSIERVNKATGHEYTYSEGSMGFPDALDKPSRTIITGEGGASASRFKHVVEVNGRHRRLTPIELERLNMFPDNHTQGVTDSKRAFLMGNALVVGIVERIGQRLIDEV</sequence>
<keyword evidence="4" id="KW-0680">Restriction system</keyword>
<name>A0A6S6S916_9BACT</name>
<keyword evidence="2 6" id="KW-0808">Transferase</keyword>
<evidence type="ECO:0000256" key="4">
    <source>
        <dbReference type="ARBA" id="ARBA00022747"/>
    </source>
</evidence>
<dbReference type="Gene3D" id="3.40.50.150">
    <property type="entry name" value="Vaccinia Virus protein VP39"/>
    <property type="match status" value="1"/>
</dbReference>
<evidence type="ECO:0000256" key="7">
    <source>
        <dbReference type="RuleBase" id="RU000416"/>
    </source>
</evidence>
<dbReference type="PRINTS" id="PR00105">
    <property type="entry name" value="C5METTRFRASE"/>
</dbReference>